<feature type="compositionally biased region" description="Polar residues" evidence="1">
    <location>
        <begin position="293"/>
        <end position="311"/>
    </location>
</feature>
<organism evidence="2 3">
    <name type="scientific">Zymoseptoria tritici (strain ST99CH_3D7)</name>
    <dbReference type="NCBI Taxonomy" id="1276538"/>
    <lineage>
        <taxon>Eukaryota</taxon>
        <taxon>Fungi</taxon>
        <taxon>Dikarya</taxon>
        <taxon>Ascomycota</taxon>
        <taxon>Pezizomycotina</taxon>
        <taxon>Dothideomycetes</taxon>
        <taxon>Dothideomycetidae</taxon>
        <taxon>Mycosphaerellales</taxon>
        <taxon>Mycosphaerellaceae</taxon>
        <taxon>Zymoseptoria</taxon>
    </lineage>
</organism>
<feature type="compositionally biased region" description="Pro residues" evidence="1">
    <location>
        <begin position="334"/>
        <end position="359"/>
    </location>
</feature>
<feature type="region of interest" description="Disordered" evidence="1">
    <location>
        <begin position="207"/>
        <end position="226"/>
    </location>
</feature>
<sequence>MTSPAVKRARQCEILAHKLYGQCQTPPRSGSVLKSSLRRLRNTLGEIDEALDDSPRPHHELKTLDEGLVKCKDILQALNGALNPKKIVAPSVDPEQVSGFKSDLEYTCQDLILMFDELIGCDEAQFEKEELKTVPDVGILDSTTLAPANPHATVKTAPPHLGKPANCGQPLDPGAESTKHVNRSAGNQQHTTSGQVGDDLVAAQTPTKLPKSSAKTTNEHSPVAADANTTLNSQHRDLMVAELQQRIVLRRQLAVLSKSDEECLTSSLADADRIEAYAASGAQLGDNQADEPPQSSSTVRVDQSANDQQIRTKACSLSVPLERPPRPASRPIHKPPPPARRPPPPPAKRRTPPPPPQPKPTTKIAPIKTYMIANVAEQPSPSDSDSSSEDLYSSSPPETIRLLAQKPSSTTLTDRGPLESISEVPLTHATKAQRHRSSDLVLRVEFGGPLDINLDLDLDLEAGRTLTADEFLASSRKVSSPQCVSLPITASQRCKVPSTACTPRGPLKTPPVKNRKPLKLCAPPITPLTKERPAIPPRPTASSRSHIPSRFYAAACIDTTPEHTLPADCPAIRARETKEFFIPSPRATSSTRPTVQRATCNGQVTEASVSKNTVLHGYYAPNTTDTTYHHDLEAERIQHIVYFWNHRLWDLAENYLEAWLEVLLGKSVRDLRARRVKHLIAVCASLRGEWDLAEIRFIACLRRPILDLKQLDDGDCAAAYWLGDLYALQNRRVEAAVSYGIAKKSSMARSSGLVFGCTVAAEQTAVLTGLPDDDARLLLSSGKSPQPAVNVNECVSVLHASVMSSEVARRCFEDAQRKCVHGRAASFEQDRTRSDHINDAHHLGRIFAKPNHNVLQLTQTSFEPSSPWPLPYDPLFVMANVQHGRLFDTENNLLSFYRNVETEPKLPRQLRIRRVDSLASPDLLELIETVRECLKELEMEHSETITTQAAGFHVRYTLITHRIATTHYFSLGLFKHTLRSGYGVKVLAGSEMCSARLVSMELEGSKGVRDGEARMVRKIVMGSLNVVLKARNRLAREGVISQGLSIQRCEA</sequence>
<feature type="region of interest" description="Disordered" evidence="1">
    <location>
        <begin position="523"/>
        <end position="545"/>
    </location>
</feature>
<dbReference type="AlphaFoldDB" id="A0A1X7RS65"/>
<feature type="region of interest" description="Disordered" evidence="1">
    <location>
        <begin position="400"/>
        <end position="437"/>
    </location>
</feature>
<dbReference type="Proteomes" id="UP000215127">
    <property type="component" value="Chromosome 4"/>
</dbReference>
<dbReference type="EMBL" id="LT853695">
    <property type="protein sequence ID" value="SMQ49807.1"/>
    <property type="molecule type" value="Genomic_DNA"/>
</dbReference>
<evidence type="ECO:0000256" key="1">
    <source>
        <dbReference type="SAM" id="MobiDB-lite"/>
    </source>
</evidence>
<dbReference type="STRING" id="1276538.A0A1X7RS65"/>
<feature type="compositionally biased region" description="Polar residues" evidence="1">
    <location>
        <begin position="184"/>
        <end position="195"/>
    </location>
</feature>
<gene>
    <name evidence="2" type="ORF">ZT3D7_G4958</name>
</gene>
<feature type="region of interest" description="Disordered" evidence="1">
    <location>
        <begin position="152"/>
        <end position="196"/>
    </location>
</feature>
<name>A0A1X7RS65_ZYMT9</name>
<keyword evidence="3" id="KW-1185">Reference proteome</keyword>
<proteinExistence type="predicted"/>
<evidence type="ECO:0000313" key="3">
    <source>
        <dbReference type="Proteomes" id="UP000215127"/>
    </source>
</evidence>
<accession>A0A1X7RS65</accession>
<evidence type="ECO:0000313" key="2">
    <source>
        <dbReference type="EMBL" id="SMQ49807.1"/>
    </source>
</evidence>
<protein>
    <submittedName>
        <fullName evidence="2">Uncharacterized protein</fullName>
    </submittedName>
</protein>
<reference evidence="2 3" key="1">
    <citation type="submission" date="2016-06" db="EMBL/GenBank/DDBJ databases">
        <authorList>
            <person name="Kjaerup R.B."/>
            <person name="Dalgaard T.S."/>
            <person name="Juul-Madsen H.R."/>
        </authorList>
    </citation>
    <scope>NUCLEOTIDE SEQUENCE [LARGE SCALE GENOMIC DNA]</scope>
</reference>
<feature type="region of interest" description="Disordered" evidence="1">
    <location>
        <begin position="281"/>
        <end position="364"/>
    </location>
</feature>